<organism evidence="1 3">
    <name type="scientific">Rubrobacter radiotolerans</name>
    <name type="common">Arthrobacter radiotolerans</name>
    <dbReference type="NCBI Taxonomy" id="42256"/>
    <lineage>
        <taxon>Bacteria</taxon>
        <taxon>Bacillati</taxon>
        <taxon>Actinomycetota</taxon>
        <taxon>Rubrobacteria</taxon>
        <taxon>Rubrobacterales</taxon>
        <taxon>Rubrobacteraceae</taxon>
        <taxon>Rubrobacter</taxon>
    </lineage>
</organism>
<dbReference type="OrthoDB" id="5243422at2"/>
<dbReference type="HOGENOM" id="CLU_1915558_0_0_11"/>
<sequence>MTLTHEYMKHRSGYSLAAGACWIRVYSGPQEGDAPVVVIETLPGVDRSGETVSQVAAEVMREHFGRDEGSAHRQPVIWIEKTRNRHYLLTFPQRLPVPASMGFTARYTLGPPQREPLAAREVAALLGRNTWS</sequence>
<reference evidence="1 3" key="1">
    <citation type="submission" date="2014-03" db="EMBL/GenBank/DDBJ databases">
        <title>Complete genome sequence of the Radio-Resistant Rubrobacter radiotolerans RSPS-4.</title>
        <authorList>
            <person name="Egas C.C."/>
            <person name="Barroso C.C."/>
            <person name="Froufe H.J.C."/>
            <person name="Pacheco J.J."/>
            <person name="Albuquerque L.L."/>
            <person name="da Costa M.M.S."/>
        </authorList>
    </citation>
    <scope>NUCLEOTIDE SEQUENCE [LARGE SCALE GENOMIC DNA]</scope>
    <source>
        <strain evidence="1 3">RSPS-4</strain>
    </source>
</reference>
<gene>
    <name evidence="1" type="ORF">RradSPS_0108</name>
    <name evidence="2" type="ORF">SIL72_02050</name>
</gene>
<evidence type="ECO:0000313" key="2">
    <source>
        <dbReference type="EMBL" id="MDX5892802.1"/>
    </source>
</evidence>
<reference evidence="2" key="2">
    <citation type="submission" date="2023-11" db="EMBL/GenBank/DDBJ databases">
        <title>MicrobeMod: A computational toolkit for identifying prokaryotic methylation and restriction-modification with nanopore sequencing.</title>
        <authorList>
            <person name="Crits-Christoph A."/>
            <person name="Kang S.C."/>
            <person name="Lee H."/>
            <person name="Ostrov N."/>
        </authorList>
    </citation>
    <scope>NUCLEOTIDE SEQUENCE</scope>
    <source>
        <strain evidence="2">ATCC 51242</strain>
    </source>
</reference>
<dbReference type="RefSeq" id="WP_143533789.1">
    <property type="nucleotide sequence ID" value="NZ_CP007514.1"/>
</dbReference>
<dbReference type="AlphaFoldDB" id="A0A023WZK5"/>
<protein>
    <submittedName>
        <fullName evidence="1">Uncharacterized protein</fullName>
    </submittedName>
</protein>
<evidence type="ECO:0000313" key="3">
    <source>
        <dbReference type="Proteomes" id="UP000025229"/>
    </source>
</evidence>
<evidence type="ECO:0000313" key="1">
    <source>
        <dbReference type="EMBL" id="AHY45391.1"/>
    </source>
</evidence>
<proteinExistence type="predicted"/>
<dbReference type="EMBL" id="CP007514">
    <property type="protein sequence ID" value="AHY45391.1"/>
    <property type="molecule type" value="Genomic_DNA"/>
</dbReference>
<keyword evidence="3" id="KW-1185">Reference proteome</keyword>
<dbReference type="Proteomes" id="UP001281130">
    <property type="component" value="Unassembled WGS sequence"/>
</dbReference>
<dbReference type="EMBL" id="JAWXXX010000001">
    <property type="protein sequence ID" value="MDX5892802.1"/>
    <property type="molecule type" value="Genomic_DNA"/>
</dbReference>
<name>A0A023WZK5_RUBRA</name>
<dbReference type="Proteomes" id="UP000025229">
    <property type="component" value="Chromosome"/>
</dbReference>
<dbReference type="KEGG" id="rrd:RradSPS_0108"/>
<accession>A0A023WZK5</accession>